<evidence type="ECO:0000313" key="1">
    <source>
        <dbReference type="EMBL" id="JAD56128.1"/>
    </source>
</evidence>
<protein>
    <submittedName>
        <fullName evidence="1">Uncharacterized protein</fullName>
    </submittedName>
</protein>
<dbReference type="EMBL" id="GBRH01241767">
    <property type="protein sequence ID" value="JAD56128.1"/>
    <property type="molecule type" value="Transcribed_RNA"/>
</dbReference>
<reference evidence="1" key="1">
    <citation type="submission" date="2014-09" db="EMBL/GenBank/DDBJ databases">
        <authorList>
            <person name="Magalhaes I.L.F."/>
            <person name="Oliveira U."/>
            <person name="Santos F.R."/>
            <person name="Vidigal T.H.D.A."/>
            <person name="Brescovit A.D."/>
            <person name="Santos A.J."/>
        </authorList>
    </citation>
    <scope>NUCLEOTIDE SEQUENCE</scope>
    <source>
        <tissue evidence="1">Shoot tissue taken approximately 20 cm above the soil surface</tissue>
    </source>
</reference>
<proteinExistence type="predicted"/>
<reference evidence="1" key="2">
    <citation type="journal article" date="2015" name="Data Brief">
        <title>Shoot transcriptome of the giant reed, Arundo donax.</title>
        <authorList>
            <person name="Barrero R.A."/>
            <person name="Guerrero F.D."/>
            <person name="Moolhuijzen P."/>
            <person name="Goolsby J.A."/>
            <person name="Tidwell J."/>
            <person name="Bellgard S.E."/>
            <person name="Bellgard M.I."/>
        </authorList>
    </citation>
    <scope>NUCLEOTIDE SEQUENCE</scope>
    <source>
        <tissue evidence="1">Shoot tissue taken approximately 20 cm above the soil surface</tissue>
    </source>
</reference>
<name>A0A0A9B1Z4_ARUDO</name>
<dbReference type="AlphaFoldDB" id="A0A0A9B1Z4"/>
<sequence length="34" mass="4359">MDRYFFRIVTPERMDKIVKQMEYITNIKKTFRLF</sequence>
<organism evidence="1">
    <name type="scientific">Arundo donax</name>
    <name type="common">Giant reed</name>
    <name type="synonym">Donax arundinaceus</name>
    <dbReference type="NCBI Taxonomy" id="35708"/>
    <lineage>
        <taxon>Eukaryota</taxon>
        <taxon>Viridiplantae</taxon>
        <taxon>Streptophyta</taxon>
        <taxon>Embryophyta</taxon>
        <taxon>Tracheophyta</taxon>
        <taxon>Spermatophyta</taxon>
        <taxon>Magnoliopsida</taxon>
        <taxon>Liliopsida</taxon>
        <taxon>Poales</taxon>
        <taxon>Poaceae</taxon>
        <taxon>PACMAD clade</taxon>
        <taxon>Arundinoideae</taxon>
        <taxon>Arundineae</taxon>
        <taxon>Arundo</taxon>
    </lineage>
</organism>
<accession>A0A0A9B1Z4</accession>